<keyword evidence="7" id="KW-0175">Coiled coil</keyword>
<evidence type="ECO:0000256" key="4">
    <source>
        <dbReference type="ARBA" id="ARBA00022786"/>
    </source>
</evidence>
<evidence type="ECO:0000256" key="5">
    <source>
        <dbReference type="ARBA" id="ARBA00022801"/>
    </source>
</evidence>
<proteinExistence type="predicted"/>
<keyword evidence="3" id="KW-0645">Protease</keyword>
<sequence>MQTSLDYLVNHIFFPPKLRKSDDFNTQNEHDLCSTVLEAAQAYQRHLPEGEPRWSYVVAMLKRLSSLYRTKASFNKNDVLTHISNMEAGDVTALLIGAQNAGLIIRRFHDESVFELFEVSPPNEKVMGTPGKLVCSYPGPAITVPSDTSTSPEFISSLSDFLSQMHAHPINAAMPTTKKAGSEVEELRNTPSPRFVTELLTGILRGYGTPADVTRISKRIADDVVWDQTLLPWRRSPMWLVIRVALQTTLHGAPGLYKSFLAFLMSDILRKAVKVELNSDTLSIMSKKLARRVYKIRNTAPESLQSDVLEAVTVAQDCMRERWDQVQRTHAHSGLNGWEPQRLNVQEDTALSLDKSKEYILSALDGRQSQRFSSSFAPNEQRRLKELGEYSGSSDLKDRVKALGVLALFDFERAVEIGIDGWIDEHWDSEDACSILSGWMSVYHKKAFRRYEGNPQEMSVMFLTLLELWIGLDKLCVNFTPLLREYSPEVPESLFEPLLLARRQSIDRLRKAIEYLRRRNAQVVSDLPSIYSPDAKSSTSFPIRFYDESDSLQKHRVKIEERAARDREEKIAELEQQNELYHERVRQAETMECDTAFRWGSGYSYHPHWCNKCELEKLYSSMTIQVHEWPLPAEENGAKATVFEIACPTVFGIWRRSTYSFLRDMCFPSPLRKEAQSPSAEVILSDYRGLAQFRDKSSFRRLTFASTTKSWVKTHYQGVSLPTTSRRVCLKNGLRLSLFDTKDEVWISDPFDGCTYTVDTTSHTSNEVIANQSVCDLGLSLHEYTAFGTLRAGSLVQWHNILREIRAGTLTFSEEAVEMLITQTALQMGPLSRDARWEWHENLYDDSFCFRLLEELEALRRNVQANWSEDTTMRIAILLAHRILNWHSNVDLRGRVFSFLDRCRTLTYDWMKDLAEKLQKADDCHTAEFQLRLWQVAATVRSTFDSDISSYSASLTRSPFRILLESGMVLRDNMPPKSHIAHVERGTSRIITHDHRFAHSVEEYLAGAVVNSDDLHHAILNYWPAYHAGSEWVCLGQPNDRWARSTGNGGQQVDFNVLESQLLVEGKPLSRLPSNYMSHSTYSRIFGKIFFALPVSGDLVIRARNRETSEYLELVPHEKLRGDLPETLVDGFTHWLRLGDGVMECRPLTNMWASDPANWRINFLQNPPHMWKGSLQDVSLVDVRSGTTRMIATRLRYLEQKEFIVITHSQDSEDIIIDLPRYRLLFRLDPDGELVCLTFPDMIVDSDQSAKTLIGLQTRLILRDRASSTRRELLVPVGEVDFSADGHHTCVTVGLGGDRIRYFRYVIDERLGRLVGITPALHAMLYRVYLTALTSHPLPDPLTGRTGTEEALKDLRSASFKSFMSLDMSSQRLLHRIAELSPRREYYPVHLKVMQTVHWNALPTLAQHNEFFFASQAIADFAIRLQIFSDEHSRMSIQGPKELPCALLVKRAASRNRWYYLDELHTEISPDCRYLSRDIPDKSEERAVSSDAALVKRWPSNPSVTKQLLQDLQQLSEGVVGGLKPDSEKYFTPDVQYLIHSPLSGSWIRLYSFLRSESTNHYQVAFTLCTLGYAHRDPKIRRLLPTLIAFASRRADFRRHSPPSWESYRLGEGFEPDKHRLIEKAHGSTRGFQFDDYSNIPRRSWDETDESLYSRRLSRYEERKKVEVQTLVQSVMGQWPCLEPRPPSRSDFSVVQPLVFIDNVKPLFSDWYHNRDLKLHIDKVQTSLNIIGSSPGSMIVLPTEYSFLPCPVPGPSPRSSVSLHLLMKRQPTEFSLPPANPSPCTSSSIQGGVSNDLNRLDDLVEEFQDSADPIHRTYAEHIEQSLEVLREARPIPQLRIKESTAPDMCSQYQRICGTSLEESLETVQTTLGALYYGDKIMEKAGLWPCLSLRSILESMASTNTYTPPKLWMKVIINLARTVLLYQRARRLSHLARLRKWDDLQKELNIDVSVLKIEDCDWLLIQANSDFLVRKVQLSVAEEMRVPSSGGNTVLQLNMGEGKSSVIVPFLATQLADGHQLMRVVVLKSLSRQMFSILLQRLGGLTNRQVLYLPFSRDVKIGMEEVSEIQCLYEEAIRSRAVIVAQPEHLLSFKLMAVDQLVGQSSIAPRLIRTQQLLDNVSRDVLDESDEILHTRYQLIYTVGHQQTLEHGSERWTTILQILSLVGECASSIAPLCPKGLTVDSSTNGFPYIRILQTEAGTMLIADIVKRVMGGELPTCYFERFADRTRDIIERFIQDKHISPKENAALERECSGSALWKNLLLLRGLLGQGILAYVLGGRRWRVDFGLDLSRSQLAVPYRAKDVPSLRAEFGHPDVAILLTCLSYLYGGLSQANIDTCFDLLFKLDNPALEYDSWIRSAQKLPEGLRSISGVNLKDAEQKSNELFPLFRTNPSTIQFYLSNVVFPKAAKEFPKKLSTTGWDIACRKKRVVTGFSGTNDNRYLLPTSIVQADTPDRQDTNAKMLSVLLAPENDQYEAPSAQALTGREIIDTLVDTTHRADIRVLLDVGAQILEMTNSQVAKYWLSRRQNVSAAVFFDERDELEVMTRDGATELLSLSPFHDHFDDCVVYLDDAHTRGTDLRLPTHWKACVTLGPKVTKDRLAQGCMRMRKLGRGQSVMFMAPNDVDTAIRKQAKKTSGEAINSLDVIRWAMSETCAEIAHHIPHWVQQGVDFQARDEGWKELADQNDHFHALDAIRSSWLQPEARTLEDMYGFSPDSAGSNDLTQRAQAIPDIWERCKTLGVTSILDPRVEEEQEREVSHEIEREPQIERPPKAKPAVHRLHPDVTHFVMTGCLRGASPAFDRAFLPMRDGSDDVRKWELSGSSHLLATRDFLKTIESTTAFPGGDYLRPLNWVVSGRHTSSNSSLVVMSPYEVNQLLPVIRKGKAVRLHIYTPRITQSMRPTDDLEFYTIPSSSLTSHIPRVPVTMIDQLNLCAGQLYFSDYDEYRRISAILGICTPEDRGYKAEHDGFVKPENRGRGTNLSAKCRFEESPLAYLKLLIGFRRKGITFEPTHMGKILHTRFLREDDI</sequence>
<evidence type="ECO:0000256" key="2">
    <source>
        <dbReference type="ARBA" id="ARBA00012759"/>
    </source>
</evidence>
<dbReference type="EC" id="3.4.19.12" evidence="2"/>
<dbReference type="InterPro" id="IPR046541">
    <property type="entry name" value="DUF6606"/>
</dbReference>
<dbReference type="InterPro" id="IPR022099">
    <property type="entry name" value="DUF3638"/>
</dbReference>
<dbReference type="Proteomes" id="UP001465976">
    <property type="component" value="Unassembled WGS sequence"/>
</dbReference>
<evidence type="ECO:0000259" key="9">
    <source>
        <dbReference type="Pfam" id="PF12359"/>
    </source>
</evidence>
<evidence type="ECO:0000259" key="8">
    <source>
        <dbReference type="Pfam" id="PF12340"/>
    </source>
</evidence>
<feature type="coiled-coil region" evidence="7">
    <location>
        <begin position="557"/>
        <end position="591"/>
    </location>
</feature>
<dbReference type="PANTHER" id="PTHR13367">
    <property type="entry name" value="UBIQUITIN THIOESTERASE"/>
    <property type="match status" value="1"/>
</dbReference>
<comment type="catalytic activity">
    <reaction evidence="1">
        <text>Thiol-dependent hydrolysis of ester, thioester, amide, peptide and isopeptide bonds formed by the C-terminal Gly of ubiquitin (a 76-residue protein attached to proteins as an intracellular targeting signal).</text>
        <dbReference type="EC" id="3.4.19.12"/>
    </reaction>
</comment>
<dbReference type="InterPro" id="IPR051346">
    <property type="entry name" value="OTU_Deubiquitinase"/>
</dbReference>
<dbReference type="InterPro" id="IPR022105">
    <property type="entry name" value="DUF3645"/>
</dbReference>
<dbReference type="Pfam" id="PF12340">
    <property type="entry name" value="DUF3638"/>
    <property type="match status" value="1"/>
</dbReference>
<name>A0ABR3FEV0_9AGAR</name>
<dbReference type="Pfam" id="PF12359">
    <property type="entry name" value="DUF3645"/>
    <property type="match status" value="1"/>
</dbReference>
<reference evidence="11 12" key="1">
    <citation type="submission" date="2024-02" db="EMBL/GenBank/DDBJ databases">
        <title>A draft genome for the cacao thread blight pathogen Marasmius crinis-equi.</title>
        <authorList>
            <person name="Cohen S.P."/>
            <person name="Baruah I.K."/>
            <person name="Amoako-Attah I."/>
            <person name="Bukari Y."/>
            <person name="Meinhardt L.W."/>
            <person name="Bailey B.A."/>
        </authorList>
    </citation>
    <scope>NUCLEOTIDE SEQUENCE [LARGE SCALE GENOMIC DNA]</scope>
    <source>
        <strain evidence="11 12">GH-76</strain>
    </source>
</reference>
<evidence type="ECO:0000256" key="1">
    <source>
        <dbReference type="ARBA" id="ARBA00000707"/>
    </source>
</evidence>
<keyword evidence="6" id="KW-0788">Thiol protease</keyword>
<dbReference type="Pfam" id="PF20255">
    <property type="entry name" value="DUF6606"/>
    <property type="match status" value="1"/>
</dbReference>
<evidence type="ECO:0000256" key="6">
    <source>
        <dbReference type="ARBA" id="ARBA00022807"/>
    </source>
</evidence>
<feature type="domain" description="DUF6606" evidence="10">
    <location>
        <begin position="8"/>
        <end position="269"/>
    </location>
</feature>
<evidence type="ECO:0000313" key="11">
    <source>
        <dbReference type="EMBL" id="KAL0573625.1"/>
    </source>
</evidence>
<dbReference type="PANTHER" id="PTHR13367:SF34">
    <property type="match status" value="1"/>
</dbReference>
<feature type="domain" description="DUF3645" evidence="9">
    <location>
        <begin position="2290"/>
        <end position="2322"/>
    </location>
</feature>
<evidence type="ECO:0000256" key="3">
    <source>
        <dbReference type="ARBA" id="ARBA00022670"/>
    </source>
</evidence>
<dbReference type="SUPFAM" id="SSF52540">
    <property type="entry name" value="P-loop containing nucleoside triphosphate hydrolases"/>
    <property type="match status" value="1"/>
</dbReference>
<accession>A0ABR3FEV0</accession>
<evidence type="ECO:0000259" key="10">
    <source>
        <dbReference type="Pfam" id="PF20255"/>
    </source>
</evidence>
<protein>
    <recommendedName>
        <fullName evidence="2">ubiquitinyl hydrolase 1</fullName>
        <ecNumber evidence="2">3.4.19.12</ecNumber>
    </recommendedName>
</protein>
<keyword evidence="12" id="KW-1185">Reference proteome</keyword>
<evidence type="ECO:0000313" key="12">
    <source>
        <dbReference type="Proteomes" id="UP001465976"/>
    </source>
</evidence>
<gene>
    <name evidence="11" type="ORF">V5O48_008337</name>
</gene>
<dbReference type="InterPro" id="IPR027417">
    <property type="entry name" value="P-loop_NTPase"/>
</dbReference>
<feature type="domain" description="DUF3638" evidence="8">
    <location>
        <begin position="1956"/>
        <end position="2172"/>
    </location>
</feature>
<dbReference type="EMBL" id="JBAHYK010000482">
    <property type="protein sequence ID" value="KAL0573625.1"/>
    <property type="molecule type" value="Genomic_DNA"/>
</dbReference>
<evidence type="ECO:0000256" key="7">
    <source>
        <dbReference type="SAM" id="Coils"/>
    </source>
</evidence>
<comment type="caution">
    <text evidence="11">The sequence shown here is derived from an EMBL/GenBank/DDBJ whole genome shotgun (WGS) entry which is preliminary data.</text>
</comment>
<organism evidence="11 12">
    <name type="scientific">Marasmius crinis-equi</name>
    <dbReference type="NCBI Taxonomy" id="585013"/>
    <lineage>
        <taxon>Eukaryota</taxon>
        <taxon>Fungi</taxon>
        <taxon>Dikarya</taxon>
        <taxon>Basidiomycota</taxon>
        <taxon>Agaricomycotina</taxon>
        <taxon>Agaricomycetes</taxon>
        <taxon>Agaricomycetidae</taxon>
        <taxon>Agaricales</taxon>
        <taxon>Marasmiineae</taxon>
        <taxon>Marasmiaceae</taxon>
        <taxon>Marasmius</taxon>
    </lineage>
</organism>
<keyword evidence="5" id="KW-0378">Hydrolase</keyword>
<keyword evidence="4" id="KW-0833">Ubl conjugation pathway</keyword>